<dbReference type="AlphaFoldDB" id="A0A6A7Z6A0"/>
<dbReference type="PANTHER" id="PTHR11102">
    <property type="entry name" value="SEL-1-LIKE PROTEIN"/>
    <property type="match status" value="1"/>
</dbReference>
<dbReference type="Pfam" id="PF08238">
    <property type="entry name" value="Sel1"/>
    <property type="match status" value="3"/>
</dbReference>
<evidence type="ECO:0000313" key="1">
    <source>
        <dbReference type="EMBL" id="MQT82940.1"/>
    </source>
</evidence>
<accession>A0A6A7Z6A0</accession>
<dbReference type="InterPro" id="IPR006597">
    <property type="entry name" value="Sel1-like"/>
</dbReference>
<dbReference type="InterPro" id="IPR011990">
    <property type="entry name" value="TPR-like_helical_dom_sf"/>
</dbReference>
<dbReference type="Gene3D" id="1.25.40.10">
    <property type="entry name" value="Tetratricopeptide repeat domain"/>
    <property type="match status" value="1"/>
</dbReference>
<comment type="caution">
    <text evidence="1">The sequence shown here is derived from an EMBL/GenBank/DDBJ whole genome shotgun (WGS) entry which is preliminary data.</text>
</comment>
<proteinExistence type="predicted"/>
<dbReference type="PANTHER" id="PTHR11102:SF160">
    <property type="entry name" value="ERAD-ASSOCIATED E3 UBIQUITIN-PROTEIN LIGASE COMPONENT HRD3"/>
    <property type="match status" value="1"/>
</dbReference>
<protein>
    <submittedName>
        <fullName evidence="1">Sel1 repeat family protein</fullName>
    </submittedName>
</protein>
<reference evidence="1" key="1">
    <citation type="submission" date="2019-10" db="EMBL/GenBank/DDBJ databases">
        <title>Evaluation of single-gene subtyping targets for Pseudomonas.</title>
        <authorList>
            <person name="Reichler S.J."/>
            <person name="Orsi R.H."/>
            <person name="Wiedmann M."/>
            <person name="Martin N.H."/>
            <person name="Murphy S.I."/>
        </authorList>
    </citation>
    <scope>NUCLEOTIDE SEQUENCE</scope>
    <source>
        <strain evidence="1">FSL R10-2339</strain>
    </source>
</reference>
<dbReference type="InterPro" id="IPR050767">
    <property type="entry name" value="Sel1_AlgK"/>
</dbReference>
<dbReference type="SMART" id="SM00671">
    <property type="entry name" value="SEL1"/>
    <property type="match status" value="2"/>
</dbReference>
<feature type="non-terminal residue" evidence="1">
    <location>
        <position position="90"/>
    </location>
</feature>
<dbReference type="SUPFAM" id="SSF81901">
    <property type="entry name" value="HCP-like"/>
    <property type="match status" value="1"/>
</dbReference>
<name>A0A6A7Z6A0_9PSED</name>
<sequence>PQSEDHAMRWYLQSAEQGYADAQHNLGYIYNNGNYGPQAVHIAIKWYLLAANQGHMLAQHNLSQVYLTNKDVHNFEQAFRWPILSAERDH</sequence>
<dbReference type="EMBL" id="WIWC01000163">
    <property type="protein sequence ID" value="MQT82940.1"/>
    <property type="molecule type" value="Genomic_DNA"/>
</dbReference>
<feature type="non-terminal residue" evidence="1">
    <location>
        <position position="1"/>
    </location>
</feature>
<organism evidence="1">
    <name type="scientific">Pseudomonas helleri</name>
    <dbReference type="NCBI Taxonomy" id="1608996"/>
    <lineage>
        <taxon>Bacteria</taxon>
        <taxon>Pseudomonadati</taxon>
        <taxon>Pseudomonadota</taxon>
        <taxon>Gammaproteobacteria</taxon>
        <taxon>Pseudomonadales</taxon>
        <taxon>Pseudomonadaceae</taxon>
        <taxon>Pseudomonas</taxon>
    </lineage>
</organism>
<gene>
    <name evidence="1" type="ORF">GHN86_23210</name>
</gene>